<dbReference type="CDD" id="cd00609">
    <property type="entry name" value="AAT_like"/>
    <property type="match status" value="1"/>
</dbReference>
<dbReference type="PANTHER" id="PTHR43795:SF39">
    <property type="entry name" value="AMINOTRANSFERASE CLASS I_CLASSII DOMAIN-CONTAINING PROTEIN"/>
    <property type="match status" value="1"/>
</dbReference>
<dbReference type="SUPFAM" id="SSF53383">
    <property type="entry name" value="PLP-dependent transferases"/>
    <property type="match status" value="1"/>
</dbReference>
<dbReference type="GO" id="GO:0006520">
    <property type="term" value="P:amino acid metabolic process"/>
    <property type="evidence" value="ECO:0007669"/>
    <property type="project" value="TreeGrafter"/>
</dbReference>
<dbReference type="InterPro" id="IPR015424">
    <property type="entry name" value="PyrdxlP-dep_Trfase"/>
</dbReference>
<organism evidence="4">
    <name type="scientific">Rosellinia necatrix</name>
    <name type="common">White root-rot fungus</name>
    <dbReference type="NCBI Taxonomy" id="77044"/>
    <lineage>
        <taxon>Eukaryota</taxon>
        <taxon>Fungi</taxon>
        <taxon>Dikarya</taxon>
        <taxon>Ascomycota</taxon>
        <taxon>Pezizomycotina</taxon>
        <taxon>Sordariomycetes</taxon>
        <taxon>Xylariomycetidae</taxon>
        <taxon>Xylariales</taxon>
        <taxon>Xylariaceae</taxon>
        <taxon>Rosellinia</taxon>
    </lineage>
</organism>
<dbReference type="InterPro" id="IPR004839">
    <property type="entry name" value="Aminotransferase_I/II_large"/>
</dbReference>
<protein>
    <submittedName>
        <fullName evidence="4">Putative pyridoxal phosphate-dependent major subdomain 2</fullName>
    </submittedName>
</protein>
<dbReference type="AlphaFoldDB" id="A0A1S8A8P5"/>
<evidence type="ECO:0000256" key="2">
    <source>
        <dbReference type="ARBA" id="ARBA00022898"/>
    </source>
</evidence>
<dbReference type="InterPro" id="IPR004838">
    <property type="entry name" value="NHTrfase_class1_PyrdxlP-BS"/>
</dbReference>
<dbReference type="STRING" id="77044.A0A1S8A8P5"/>
<feature type="domain" description="Aminotransferase class I/classII large" evidence="3">
    <location>
        <begin position="67"/>
        <end position="311"/>
    </location>
</feature>
<name>A0A1S8A8P5_ROSNE</name>
<evidence type="ECO:0000313" key="4">
    <source>
        <dbReference type="EMBL" id="GAW26423.1"/>
    </source>
</evidence>
<proteinExistence type="inferred from homology"/>
<evidence type="ECO:0000256" key="1">
    <source>
        <dbReference type="ARBA" id="ARBA00007441"/>
    </source>
</evidence>
<dbReference type="EMBL" id="DF977476">
    <property type="protein sequence ID" value="GAW26423.1"/>
    <property type="molecule type" value="Genomic_DNA"/>
</dbReference>
<dbReference type="GO" id="GO:0008483">
    <property type="term" value="F:transaminase activity"/>
    <property type="evidence" value="ECO:0007669"/>
    <property type="project" value="TreeGrafter"/>
</dbReference>
<dbReference type="OrthoDB" id="7042322at2759"/>
<dbReference type="Gene3D" id="3.40.640.10">
    <property type="entry name" value="Type I PLP-dependent aspartate aminotransferase-like (Major domain)"/>
    <property type="match status" value="1"/>
</dbReference>
<evidence type="ECO:0000313" key="5">
    <source>
        <dbReference type="Proteomes" id="UP000054516"/>
    </source>
</evidence>
<dbReference type="GO" id="GO:0030170">
    <property type="term" value="F:pyridoxal phosphate binding"/>
    <property type="evidence" value="ECO:0007669"/>
    <property type="project" value="InterPro"/>
</dbReference>
<dbReference type="Pfam" id="PF00155">
    <property type="entry name" value="Aminotran_1_2"/>
    <property type="match status" value="1"/>
</dbReference>
<dbReference type="PROSITE" id="PS00105">
    <property type="entry name" value="AA_TRANSFER_CLASS_1"/>
    <property type="match status" value="1"/>
</dbReference>
<gene>
    <name evidence="4" type="ORF">SAMD00023353_3100840</name>
</gene>
<comment type="similarity">
    <text evidence="1">Belongs to the class-I pyridoxal-phosphate-dependent aminotransferase family.</text>
</comment>
<dbReference type="InterPro" id="IPR015421">
    <property type="entry name" value="PyrdxlP-dep_Trfase_major"/>
</dbReference>
<keyword evidence="5" id="KW-1185">Reference proteome</keyword>
<sequence length="317" mass="34533">MANSSSTAQIDHAVATYGLSKRAARNSLQDLPWDSLEKTMANLWEPGNPDGLVFLGVAENPLLHDEVIKHIESHFAITAGDHLGYGVGPRGSPRLRKAMAEFFTSNFKAHEPVLPEQVLVLPGVVAVLDALSWAICDEEEGILVPLPFYTGFKPAVGERARGRIIPASFRQIKGYLGLDDVFDPHMNRQALEGALRNAANDGVKARAVILSNPHNPLGRCYPAETLKEVARFCGRHNLHLISDEIFADSVYDNEQAPNLAAFTSILALDLGDYIDPRLVHVAYGMSKDFGATGLRVGTLHSRNEGLIAAVTSIWYSS</sequence>
<dbReference type="OMA" id="FRENAMF"/>
<dbReference type="PANTHER" id="PTHR43795">
    <property type="entry name" value="BIFUNCTIONAL ASPARTATE AMINOTRANSFERASE AND GLUTAMATE/ASPARTATE-PREPHENATE AMINOTRANSFERASE-RELATED"/>
    <property type="match status" value="1"/>
</dbReference>
<keyword evidence="2" id="KW-0663">Pyridoxal phosphate</keyword>
<evidence type="ECO:0000259" key="3">
    <source>
        <dbReference type="Pfam" id="PF00155"/>
    </source>
</evidence>
<accession>A0A1S8A8P5</accession>
<dbReference type="PRINTS" id="PR00753">
    <property type="entry name" value="ACCSYNTHASE"/>
</dbReference>
<dbReference type="InterPro" id="IPR050478">
    <property type="entry name" value="Ethylene_sulfur-biosynth"/>
</dbReference>
<dbReference type="Proteomes" id="UP000054516">
    <property type="component" value="Unassembled WGS sequence"/>
</dbReference>
<reference evidence="4" key="1">
    <citation type="submission" date="2016-03" db="EMBL/GenBank/DDBJ databases">
        <title>Draft genome sequence of Rosellinia necatrix.</title>
        <authorList>
            <person name="Kanematsu S."/>
        </authorList>
    </citation>
    <scope>NUCLEOTIDE SEQUENCE [LARGE SCALE GENOMIC DNA]</scope>
    <source>
        <strain evidence="4">W97</strain>
    </source>
</reference>